<dbReference type="Gene3D" id="1.10.10.10">
    <property type="entry name" value="Winged helix-like DNA-binding domain superfamily/Winged helix DNA-binding domain"/>
    <property type="match status" value="1"/>
</dbReference>
<dbReference type="AlphaFoldDB" id="A0A7J2U356"/>
<gene>
    <name evidence="1" type="ORF">ENO26_04155</name>
</gene>
<accession>A0A7J2U356</accession>
<organism evidence="1">
    <name type="scientific">Ignisphaera aggregans</name>
    <dbReference type="NCBI Taxonomy" id="334771"/>
    <lineage>
        <taxon>Archaea</taxon>
        <taxon>Thermoproteota</taxon>
        <taxon>Thermoprotei</taxon>
        <taxon>Desulfurococcales</taxon>
        <taxon>Desulfurococcaceae</taxon>
        <taxon>Ignisphaera</taxon>
    </lineage>
</organism>
<comment type="caution">
    <text evidence="1">The sequence shown here is derived from an EMBL/GenBank/DDBJ whole genome shotgun (WGS) entry which is preliminary data.</text>
</comment>
<dbReference type="InterPro" id="IPR036390">
    <property type="entry name" value="WH_DNA-bd_sf"/>
</dbReference>
<sequence>MPLSISRAVKILHVVGAEFSVEELAAKLGVLPKTARRYAMDLVRMGFVVERSGNKFAVTDKGLFLLESSSVKERQVGDREAYVFTDENGVPIPLKVSSIEKLYIAVKHGLIPENILRLHLEKGYLAKWVAEQLSAKLLAERLTSVKTVEQLVKLLEEYLAS</sequence>
<dbReference type="SUPFAM" id="SSF46785">
    <property type="entry name" value="Winged helix' DNA-binding domain"/>
    <property type="match status" value="1"/>
</dbReference>
<name>A0A7J2U356_9CREN</name>
<protein>
    <submittedName>
        <fullName evidence="1">Uncharacterized protein</fullName>
    </submittedName>
</protein>
<dbReference type="EMBL" id="DSEU01000029">
    <property type="protein sequence ID" value="HEM66747.1"/>
    <property type="molecule type" value="Genomic_DNA"/>
</dbReference>
<proteinExistence type="predicted"/>
<reference evidence="1" key="1">
    <citation type="journal article" date="2020" name="mSystems">
        <title>Genome- and Community-Level Interaction Insights into Carbon Utilization and Element Cycling Functions of Hydrothermarchaeota in Hydrothermal Sediment.</title>
        <authorList>
            <person name="Zhou Z."/>
            <person name="Liu Y."/>
            <person name="Xu W."/>
            <person name="Pan J."/>
            <person name="Luo Z.H."/>
            <person name="Li M."/>
        </authorList>
    </citation>
    <scope>NUCLEOTIDE SEQUENCE [LARGE SCALE GENOMIC DNA]</scope>
    <source>
        <strain evidence="1">SpSt-125</strain>
    </source>
</reference>
<dbReference type="InterPro" id="IPR036388">
    <property type="entry name" value="WH-like_DNA-bd_sf"/>
</dbReference>
<evidence type="ECO:0000313" key="1">
    <source>
        <dbReference type="EMBL" id="HEM66747.1"/>
    </source>
</evidence>